<organism evidence="3 4">
    <name type="scientific">Streptomyces chryseus</name>
    <dbReference type="NCBI Taxonomy" id="68186"/>
    <lineage>
        <taxon>Bacteria</taxon>
        <taxon>Bacillati</taxon>
        <taxon>Actinomycetota</taxon>
        <taxon>Actinomycetes</taxon>
        <taxon>Kitasatosporales</taxon>
        <taxon>Streptomycetaceae</taxon>
        <taxon>Streptomyces</taxon>
    </lineage>
</organism>
<name>A0ABQ3E9F6_9ACTN</name>
<evidence type="ECO:0000313" key="4">
    <source>
        <dbReference type="Proteomes" id="UP000599437"/>
    </source>
</evidence>
<sequence length="81" mass="8504">MRANWATYTVLTATSPTATPALFFLLFAIVEPMMGAVSSISAPPPIRLHHVDLTDHNLDHSAATAPGSPPPDARARLSAAV</sequence>
<feature type="region of interest" description="Disordered" evidence="1">
    <location>
        <begin position="58"/>
        <end position="81"/>
    </location>
</feature>
<gene>
    <name evidence="3" type="ORF">GCM10010346_58920</name>
</gene>
<keyword evidence="2" id="KW-0812">Transmembrane</keyword>
<protein>
    <recommendedName>
        <fullName evidence="5">Secreted protein</fullName>
    </recommendedName>
</protein>
<keyword evidence="2" id="KW-0472">Membrane</keyword>
<comment type="caution">
    <text evidence="3">The sequence shown here is derived from an EMBL/GenBank/DDBJ whole genome shotgun (WGS) entry which is preliminary data.</text>
</comment>
<proteinExistence type="predicted"/>
<evidence type="ECO:0008006" key="5">
    <source>
        <dbReference type="Google" id="ProtNLM"/>
    </source>
</evidence>
<evidence type="ECO:0000256" key="1">
    <source>
        <dbReference type="SAM" id="MobiDB-lite"/>
    </source>
</evidence>
<accession>A0ABQ3E9F6</accession>
<keyword evidence="2" id="KW-1133">Transmembrane helix</keyword>
<evidence type="ECO:0000256" key="2">
    <source>
        <dbReference type="SAM" id="Phobius"/>
    </source>
</evidence>
<dbReference type="Proteomes" id="UP000599437">
    <property type="component" value="Unassembled WGS sequence"/>
</dbReference>
<dbReference type="EMBL" id="BMVO01000030">
    <property type="protein sequence ID" value="GHB27669.1"/>
    <property type="molecule type" value="Genomic_DNA"/>
</dbReference>
<keyword evidence="4" id="KW-1185">Reference proteome</keyword>
<reference evidence="4" key="1">
    <citation type="journal article" date="2019" name="Int. J. Syst. Evol. Microbiol.">
        <title>The Global Catalogue of Microorganisms (GCM) 10K type strain sequencing project: providing services to taxonomists for standard genome sequencing and annotation.</title>
        <authorList>
            <consortium name="The Broad Institute Genomics Platform"/>
            <consortium name="The Broad Institute Genome Sequencing Center for Infectious Disease"/>
            <person name="Wu L."/>
            <person name="Ma J."/>
        </authorList>
    </citation>
    <scope>NUCLEOTIDE SEQUENCE [LARGE SCALE GENOMIC DNA]</scope>
    <source>
        <strain evidence="4">JCM 4737</strain>
    </source>
</reference>
<evidence type="ECO:0000313" key="3">
    <source>
        <dbReference type="EMBL" id="GHB27669.1"/>
    </source>
</evidence>
<feature type="transmembrane region" description="Helical" evidence="2">
    <location>
        <begin position="6"/>
        <end position="30"/>
    </location>
</feature>